<comment type="caution">
    <text evidence="3">The sequence shown here is derived from an EMBL/GenBank/DDBJ whole genome shotgun (WGS) entry which is preliminary data.</text>
</comment>
<reference evidence="4" key="1">
    <citation type="submission" date="2015-12" db="EMBL/GenBank/DDBJ databases">
        <authorList>
            <person name="Tarr C.L."/>
            <person name="Gladney L.M."/>
        </authorList>
    </citation>
    <scope>NUCLEOTIDE SEQUENCE [LARGE SCALE GENOMIC DNA]</scope>
    <source>
        <strain evidence="4">2756-81</strain>
    </source>
</reference>
<feature type="transmembrane region" description="Helical" evidence="1">
    <location>
        <begin position="56"/>
        <end position="74"/>
    </location>
</feature>
<gene>
    <name evidence="3" type="ORF">AUQ44_16485</name>
</gene>
<protein>
    <recommendedName>
        <fullName evidence="2">Baseplate protein J-like barrel domain-containing protein</fullName>
    </recommendedName>
</protein>
<dbReference type="EMBL" id="LOMK01000002">
    <property type="protein sequence ID" value="KYN23579.1"/>
    <property type="molecule type" value="Genomic_DNA"/>
</dbReference>
<dbReference type="Pfam" id="PF04865">
    <property type="entry name" value="Baseplate_J"/>
    <property type="match status" value="1"/>
</dbReference>
<proteinExistence type="predicted"/>
<feature type="domain" description="Baseplate protein J-like barrel" evidence="2">
    <location>
        <begin position="116"/>
        <end position="194"/>
    </location>
</feature>
<keyword evidence="1" id="KW-0812">Transmembrane</keyword>
<organism evidence="3 4">
    <name type="scientific">Vibrio cidicii</name>
    <dbReference type="NCBI Taxonomy" id="1763883"/>
    <lineage>
        <taxon>Bacteria</taxon>
        <taxon>Pseudomonadati</taxon>
        <taxon>Pseudomonadota</taxon>
        <taxon>Gammaproteobacteria</taxon>
        <taxon>Vibrionales</taxon>
        <taxon>Vibrionaceae</taxon>
        <taxon>Vibrio</taxon>
    </lineage>
</organism>
<evidence type="ECO:0000313" key="3">
    <source>
        <dbReference type="EMBL" id="KYN23579.1"/>
    </source>
</evidence>
<sequence length="395" mass="44030">MADIPKPDYSELVKQSGIPTDEAGWKKVLKDEMEKEGCIIANDSPFSPFWRLFESAITKVTVWLIMTLLVGYVLPNMFVATAVDQWLDLLAWQCKLERKGATKAKGLIAFQRAAAKGPALVIPKDTWVQTEPINGNIYRVRVLADTTLPENQTMVMAEVEAENEGAAYNLGEGYYHILPTAISGIAAATNPAEWLLAAGADKESNDELRLRIRNQWSAVARWHIDAAYRALLTSRAGINDDNVYFEHNAPRGPGTANAYILLDTGEPSADMLADLNAHIVTEGQHGHGDDLQVMAMPETQHDIVFRAWPKPSLTLDERNVLKANIEKFIGAAFRENTDYKPTVTNPIKRFSFSRLGQELHAQFPELESLEYDNADIINNLTVPRIRTLEVSIENT</sequence>
<evidence type="ECO:0000256" key="1">
    <source>
        <dbReference type="SAM" id="Phobius"/>
    </source>
</evidence>
<dbReference type="Proteomes" id="UP000075349">
    <property type="component" value="Unassembled WGS sequence"/>
</dbReference>
<keyword evidence="1" id="KW-0472">Membrane</keyword>
<accession>A0A151JCR3</accession>
<name>A0A151JCR3_9VIBR</name>
<evidence type="ECO:0000313" key="4">
    <source>
        <dbReference type="Proteomes" id="UP000075349"/>
    </source>
</evidence>
<dbReference type="InterPro" id="IPR006949">
    <property type="entry name" value="Barrel_Baseplate_J-like"/>
</dbReference>
<keyword evidence="1" id="KW-1133">Transmembrane helix</keyword>
<dbReference type="AlphaFoldDB" id="A0A151JCR3"/>
<evidence type="ECO:0000259" key="2">
    <source>
        <dbReference type="Pfam" id="PF04865"/>
    </source>
</evidence>